<protein>
    <recommendedName>
        <fullName evidence="4">Secreted protein</fullName>
    </recommendedName>
</protein>
<evidence type="ECO:0008006" key="4">
    <source>
        <dbReference type="Google" id="ProtNLM"/>
    </source>
</evidence>
<dbReference type="EMBL" id="JAFNEN010000061">
    <property type="protein sequence ID" value="KAG8196987.1"/>
    <property type="molecule type" value="Genomic_DNA"/>
</dbReference>
<accession>A0AAV6VK42</accession>
<gene>
    <name evidence="2" type="ORF">JTE90_013134</name>
</gene>
<feature type="signal peptide" evidence="1">
    <location>
        <begin position="1"/>
        <end position="19"/>
    </location>
</feature>
<organism evidence="2 3">
    <name type="scientific">Oedothorax gibbosus</name>
    <dbReference type="NCBI Taxonomy" id="931172"/>
    <lineage>
        <taxon>Eukaryota</taxon>
        <taxon>Metazoa</taxon>
        <taxon>Ecdysozoa</taxon>
        <taxon>Arthropoda</taxon>
        <taxon>Chelicerata</taxon>
        <taxon>Arachnida</taxon>
        <taxon>Araneae</taxon>
        <taxon>Araneomorphae</taxon>
        <taxon>Entelegynae</taxon>
        <taxon>Araneoidea</taxon>
        <taxon>Linyphiidae</taxon>
        <taxon>Erigoninae</taxon>
        <taxon>Oedothorax</taxon>
    </lineage>
</organism>
<feature type="chain" id="PRO_5043652903" description="Secreted protein" evidence="1">
    <location>
        <begin position="20"/>
        <end position="83"/>
    </location>
</feature>
<dbReference type="Proteomes" id="UP000827092">
    <property type="component" value="Unassembled WGS sequence"/>
</dbReference>
<keyword evidence="3" id="KW-1185">Reference proteome</keyword>
<reference evidence="2 3" key="1">
    <citation type="journal article" date="2022" name="Nat. Ecol. Evol.">
        <title>A masculinizing supergene underlies an exaggerated male reproductive morph in a spider.</title>
        <authorList>
            <person name="Hendrickx F."/>
            <person name="De Corte Z."/>
            <person name="Sonet G."/>
            <person name="Van Belleghem S.M."/>
            <person name="Kostlbacher S."/>
            <person name="Vangestel C."/>
        </authorList>
    </citation>
    <scope>NUCLEOTIDE SEQUENCE [LARGE SCALE GENOMIC DNA]</scope>
    <source>
        <strain evidence="2">W744_W776</strain>
    </source>
</reference>
<evidence type="ECO:0000313" key="3">
    <source>
        <dbReference type="Proteomes" id="UP000827092"/>
    </source>
</evidence>
<keyword evidence="1" id="KW-0732">Signal</keyword>
<evidence type="ECO:0000313" key="2">
    <source>
        <dbReference type="EMBL" id="KAG8196987.1"/>
    </source>
</evidence>
<proteinExistence type="predicted"/>
<sequence length="83" mass="9561">MQFVSTFTLLILLYDPSQQIRIHMLISKAGCFHKHFTPPDNSDQGISTNTSRYSEPPDYIPTTATVYWLPRPRKKGEKKDTGF</sequence>
<name>A0AAV6VK42_9ARAC</name>
<evidence type="ECO:0000256" key="1">
    <source>
        <dbReference type="SAM" id="SignalP"/>
    </source>
</evidence>
<dbReference type="AlphaFoldDB" id="A0AAV6VK42"/>
<comment type="caution">
    <text evidence="2">The sequence shown here is derived from an EMBL/GenBank/DDBJ whole genome shotgun (WGS) entry which is preliminary data.</text>
</comment>